<accession>A0A8B3DII2</accession>
<proteinExistence type="predicted"/>
<dbReference type="Proteomes" id="UP000253437">
    <property type="component" value="Unassembled WGS sequence"/>
</dbReference>
<sequence>MSRQAEIKVQLLKFVEISYKHYKGVTTKLVTGQVNVRELLEQCEWGLCKYRFKPSKIDQALREAGV</sequence>
<organism evidence="1 2">
    <name type="scientific">Vibrio harveyi</name>
    <name type="common">Beneckea harveyi</name>
    <dbReference type="NCBI Taxonomy" id="669"/>
    <lineage>
        <taxon>Bacteria</taxon>
        <taxon>Pseudomonadati</taxon>
        <taxon>Pseudomonadota</taxon>
        <taxon>Gammaproteobacteria</taxon>
        <taxon>Vibrionales</taxon>
        <taxon>Vibrionaceae</taxon>
        <taxon>Vibrio</taxon>
    </lineage>
</organism>
<gene>
    <name evidence="1" type="ORF">DS957_012105</name>
</gene>
<evidence type="ECO:0000313" key="2">
    <source>
        <dbReference type="Proteomes" id="UP000253437"/>
    </source>
</evidence>
<dbReference type="EMBL" id="QOUW02000036">
    <property type="protein sequence ID" value="RIW12824.1"/>
    <property type="molecule type" value="Genomic_DNA"/>
</dbReference>
<reference evidence="1 2" key="1">
    <citation type="submission" date="2018-08" db="EMBL/GenBank/DDBJ databases">
        <title>Vibrio harveyi strains pathogenic to white snook Centropomus viridis Lockington (1877) and potential probiotic bacteria.</title>
        <authorList>
            <person name="Soto-Rodriguez S."/>
            <person name="Gomez-Gil B."/>
            <person name="Lozano-Olvera R."/>
        </authorList>
    </citation>
    <scope>NUCLEOTIDE SEQUENCE [LARGE SCALE GENOMIC DNA]</scope>
    <source>
        <strain evidence="1 2">CAIM 1508</strain>
    </source>
</reference>
<name>A0A8B3DII2_VIBHA</name>
<protein>
    <submittedName>
        <fullName evidence="1">Uncharacterized protein</fullName>
    </submittedName>
</protein>
<evidence type="ECO:0000313" key="1">
    <source>
        <dbReference type="EMBL" id="RIW12824.1"/>
    </source>
</evidence>
<comment type="caution">
    <text evidence="1">The sequence shown here is derived from an EMBL/GenBank/DDBJ whole genome shotgun (WGS) entry which is preliminary data.</text>
</comment>
<dbReference type="AlphaFoldDB" id="A0A8B3DII2"/>